<organism evidence="1">
    <name type="scientific">marine sediment metagenome</name>
    <dbReference type="NCBI Taxonomy" id="412755"/>
    <lineage>
        <taxon>unclassified sequences</taxon>
        <taxon>metagenomes</taxon>
        <taxon>ecological metagenomes</taxon>
    </lineage>
</organism>
<dbReference type="GO" id="GO:0009264">
    <property type="term" value="P:deoxyribonucleotide catabolic process"/>
    <property type="evidence" value="ECO:0007669"/>
    <property type="project" value="InterPro"/>
</dbReference>
<proteinExistence type="predicted"/>
<name>A0A0F9NY65_9ZZZZ</name>
<dbReference type="SUPFAM" id="SSF56784">
    <property type="entry name" value="HAD-like"/>
    <property type="match status" value="1"/>
</dbReference>
<protein>
    <recommendedName>
        <fullName evidence="2">5' nucleotidase, deoxy (Pyrimidine), cytosolic type C protein (NT5C)</fullName>
    </recommendedName>
</protein>
<evidence type="ECO:0008006" key="2">
    <source>
        <dbReference type="Google" id="ProtNLM"/>
    </source>
</evidence>
<dbReference type="InterPro" id="IPR036412">
    <property type="entry name" value="HAD-like_sf"/>
</dbReference>
<dbReference type="Pfam" id="PF06941">
    <property type="entry name" value="NT5C"/>
    <property type="match status" value="1"/>
</dbReference>
<dbReference type="Gene3D" id="3.40.50.1000">
    <property type="entry name" value="HAD superfamily/HAD-like"/>
    <property type="match status" value="1"/>
</dbReference>
<dbReference type="GO" id="GO:0008253">
    <property type="term" value="F:5'-nucleotidase activity"/>
    <property type="evidence" value="ECO:0007669"/>
    <property type="project" value="InterPro"/>
</dbReference>
<sequence length="183" mass="21831">MKIKVDVDGVLRDFIWKLQQVYYEDFPNHEMRYVDAWDLKKFFPIGEGIYDYAFNFKAEEIFINAPPYRGQLEALRRFMDRKGDDFSLIIVSTQLEGNEEYTRIWLDRNRVPCDDLIFTKEKSKAPGRILLDDAYHNLNEVAKAGQIAVCQTRPWNRSARFPKVRNMREFLTICEVLHKYHIL</sequence>
<comment type="caution">
    <text evidence="1">The sequence shown here is derived from an EMBL/GenBank/DDBJ whole genome shotgun (WGS) entry which is preliminary data.</text>
</comment>
<gene>
    <name evidence="1" type="ORF">LCGC14_1205000</name>
</gene>
<accession>A0A0F9NY65</accession>
<dbReference type="AlphaFoldDB" id="A0A0F9NY65"/>
<reference evidence="1" key="1">
    <citation type="journal article" date="2015" name="Nature">
        <title>Complex archaea that bridge the gap between prokaryotes and eukaryotes.</title>
        <authorList>
            <person name="Spang A."/>
            <person name="Saw J.H."/>
            <person name="Jorgensen S.L."/>
            <person name="Zaremba-Niedzwiedzka K."/>
            <person name="Martijn J."/>
            <person name="Lind A.E."/>
            <person name="van Eijk R."/>
            <person name="Schleper C."/>
            <person name="Guy L."/>
            <person name="Ettema T.J."/>
        </authorList>
    </citation>
    <scope>NUCLEOTIDE SEQUENCE</scope>
</reference>
<evidence type="ECO:0000313" key="1">
    <source>
        <dbReference type="EMBL" id="KKM93770.1"/>
    </source>
</evidence>
<dbReference type="EMBL" id="LAZR01006223">
    <property type="protein sequence ID" value="KKM93770.1"/>
    <property type="molecule type" value="Genomic_DNA"/>
</dbReference>
<dbReference type="InterPro" id="IPR010708">
    <property type="entry name" value="5'(3')-deoxyribonucleotidase"/>
</dbReference>
<dbReference type="InterPro" id="IPR023214">
    <property type="entry name" value="HAD_sf"/>
</dbReference>